<evidence type="ECO:0000313" key="5">
    <source>
        <dbReference type="Proteomes" id="UP000279911"/>
    </source>
</evidence>
<feature type="chain" id="PRO_5018596581" description="PepSY domain-containing protein" evidence="2">
    <location>
        <begin position="25"/>
        <end position="205"/>
    </location>
</feature>
<name>A0A3R9EG17_9BACI</name>
<feature type="domain" description="PepSY" evidence="3">
    <location>
        <begin position="50"/>
        <end position="105"/>
    </location>
</feature>
<accession>A0A3R9EG17</accession>
<proteinExistence type="predicted"/>
<feature type="signal peptide" evidence="2">
    <location>
        <begin position="1"/>
        <end position="24"/>
    </location>
</feature>
<gene>
    <name evidence="4" type="ORF">EJA10_00100</name>
</gene>
<dbReference type="Pfam" id="PF03413">
    <property type="entry name" value="PepSY"/>
    <property type="match status" value="2"/>
</dbReference>
<sequence>MKVNKWIILPAIAGVITVGSVAMADDDVKKAKVETNAQVEHKGTEATGYLTKEKAIELALAKADGQVTEISLDEDDNRVHYDIEIKDDKYEYELDLDAITGEIFEFEKNRDDHAKAASGATTPSGKANPDSSKEQTAAKTSNLISEKEAIAIALKAAPGTLTEVELDDDHKYEIEIKDGKIKYELSINAKTGAIDEFEKEIDDND</sequence>
<keyword evidence="2" id="KW-0732">Signal</keyword>
<evidence type="ECO:0000259" key="3">
    <source>
        <dbReference type="Pfam" id="PF03413"/>
    </source>
</evidence>
<dbReference type="InterPro" id="IPR025711">
    <property type="entry name" value="PepSY"/>
</dbReference>
<feature type="region of interest" description="Disordered" evidence="1">
    <location>
        <begin position="114"/>
        <end position="140"/>
    </location>
</feature>
<dbReference type="RefSeq" id="WP_125477980.1">
    <property type="nucleotide sequence ID" value="NZ_RSFW01000001.1"/>
</dbReference>
<reference evidence="5" key="1">
    <citation type="submission" date="2018-12" db="EMBL/GenBank/DDBJ databases">
        <title>Bacillus chawlae sp. nov., Bacillus glennii sp. nov., and Bacillus saganii sp. nov. Isolated from the Vehicle Assembly Building at Kennedy Space Center where the Viking Spacecraft were Assembled.</title>
        <authorList>
            <person name="Seuylemezian A."/>
            <person name="Vaishampayan P."/>
        </authorList>
    </citation>
    <scope>NUCLEOTIDE SEQUENCE [LARGE SCALE GENOMIC DNA]</scope>
    <source>
        <strain evidence="5">DSM 13966</strain>
    </source>
</reference>
<evidence type="ECO:0000256" key="2">
    <source>
        <dbReference type="SAM" id="SignalP"/>
    </source>
</evidence>
<evidence type="ECO:0000256" key="1">
    <source>
        <dbReference type="SAM" id="MobiDB-lite"/>
    </source>
</evidence>
<comment type="caution">
    <text evidence="4">The sequence shown here is derived from an EMBL/GenBank/DDBJ whole genome shotgun (WGS) entry which is preliminary data.</text>
</comment>
<dbReference type="OrthoDB" id="5361545at2"/>
<organism evidence="4 5">
    <name type="scientific">Mesobacillus subterraneus</name>
    <dbReference type="NCBI Taxonomy" id="285983"/>
    <lineage>
        <taxon>Bacteria</taxon>
        <taxon>Bacillati</taxon>
        <taxon>Bacillota</taxon>
        <taxon>Bacilli</taxon>
        <taxon>Bacillales</taxon>
        <taxon>Bacillaceae</taxon>
        <taxon>Mesobacillus</taxon>
    </lineage>
</organism>
<protein>
    <recommendedName>
        <fullName evidence="3">PepSY domain-containing protein</fullName>
    </recommendedName>
</protein>
<evidence type="ECO:0000313" key="4">
    <source>
        <dbReference type="EMBL" id="RSD29547.1"/>
    </source>
</evidence>
<feature type="domain" description="PepSY" evidence="3">
    <location>
        <begin position="144"/>
        <end position="194"/>
    </location>
</feature>
<dbReference type="AlphaFoldDB" id="A0A3R9EG17"/>
<dbReference type="Proteomes" id="UP000279911">
    <property type="component" value="Unassembled WGS sequence"/>
</dbReference>
<dbReference type="EMBL" id="RSFW01000001">
    <property type="protein sequence ID" value="RSD29547.1"/>
    <property type="molecule type" value="Genomic_DNA"/>
</dbReference>
<dbReference type="Gene3D" id="3.10.450.40">
    <property type="match status" value="2"/>
</dbReference>